<comment type="caution">
    <text evidence="1">The sequence shown here is derived from an EMBL/GenBank/DDBJ whole genome shotgun (WGS) entry which is preliminary data.</text>
</comment>
<gene>
    <name evidence="1" type="ORF">NDU88_008236</name>
</gene>
<accession>A0AAV7N7Q2</accession>
<evidence type="ECO:0000313" key="2">
    <source>
        <dbReference type="Proteomes" id="UP001066276"/>
    </source>
</evidence>
<dbReference type="EMBL" id="JANPWB010000013">
    <property type="protein sequence ID" value="KAJ1110890.1"/>
    <property type="molecule type" value="Genomic_DNA"/>
</dbReference>
<reference evidence="1" key="1">
    <citation type="journal article" date="2022" name="bioRxiv">
        <title>Sequencing and chromosome-scale assembly of the giantPleurodeles waltlgenome.</title>
        <authorList>
            <person name="Brown T."/>
            <person name="Elewa A."/>
            <person name="Iarovenko S."/>
            <person name="Subramanian E."/>
            <person name="Araus A.J."/>
            <person name="Petzold A."/>
            <person name="Susuki M."/>
            <person name="Suzuki K.-i.T."/>
            <person name="Hayashi T."/>
            <person name="Toyoda A."/>
            <person name="Oliveira C."/>
            <person name="Osipova E."/>
            <person name="Leigh N.D."/>
            <person name="Simon A."/>
            <person name="Yun M.H."/>
        </authorList>
    </citation>
    <scope>NUCLEOTIDE SEQUENCE</scope>
    <source>
        <strain evidence="1">20211129_DDA</strain>
        <tissue evidence="1">Liver</tissue>
    </source>
</reference>
<organism evidence="1 2">
    <name type="scientific">Pleurodeles waltl</name>
    <name type="common">Iberian ribbed newt</name>
    <dbReference type="NCBI Taxonomy" id="8319"/>
    <lineage>
        <taxon>Eukaryota</taxon>
        <taxon>Metazoa</taxon>
        <taxon>Chordata</taxon>
        <taxon>Craniata</taxon>
        <taxon>Vertebrata</taxon>
        <taxon>Euteleostomi</taxon>
        <taxon>Amphibia</taxon>
        <taxon>Batrachia</taxon>
        <taxon>Caudata</taxon>
        <taxon>Salamandroidea</taxon>
        <taxon>Salamandridae</taxon>
        <taxon>Pleurodelinae</taxon>
        <taxon>Pleurodeles</taxon>
    </lineage>
</organism>
<sequence>MVEPGFRAPDNGVILETERLTEALGETCRLVLCSGPDATTCWTDRQEGEAGSQLERGLAKRFGSRERRGVQIVEHENLRCCGCSVRRPCGGVQRRRASQARVCSGAFKPRGPGGCSEDRQAAY</sequence>
<name>A0AAV7N7Q2_PLEWA</name>
<dbReference type="Proteomes" id="UP001066276">
    <property type="component" value="Chromosome 9"/>
</dbReference>
<evidence type="ECO:0000313" key="1">
    <source>
        <dbReference type="EMBL" id="KAJ1110890.1"/>
    </source>
</evidence>
<keyword evidence="2" id="KW-1185">Reference proteome</keyword>
<proteinExistence type="predicted"/>
<dbReference type="AlphaFoldDB" id="A0AAV7N7Q2"/>
<protein>
    <submittedName>
        <fullName evidence="1">Uncharacterized protein</fullName>
    </submittedName>
</protein>